<evidence type="ECO:0000313" key="8">
    <source>
        <dbReference type="Proteomes" id="UP001375240"/>
    </source>
</evidence>
<comment type="similarity">
    <text evidence="1 3">Belongs to the thioredoxin family.</text>
</comment>
<comment type="caution">
    <text evidence="7">The sequence shown here is derived from an EMBL/GenBank/DDBJ whole genome shotgun (WGS) entry which is preliminary data.</text>
</comment>
<dbReference type="InterPro" id="IPR013766">
    <property type="entry name" value="Thioredoxin_domain"/>
</dbReference>
<evidence type="ECO:0000256" key="1">
    <source>
        <dbReference type="ARBA" id="ARBA00008987"/>
    </source>
</evidence>
<accession>A0AAV9U9R6</accession>
<dbReference type="Pfam" id="PF00085">
    <property type="entry name" value="Thioredoxin"/>
    <property type="match status" value="1"/>
</dbReference>
<dbReference type="InterPro" id="IPR017937">
    <property type="entry name" value="Thioredoxin_CS"/>
</dbReference>
<feature type="active site" description="Nucleophile" evidence="4">
    <location>
        <position position="33"/>
    </location>
</feature>
<dbReference type="EMBL" id="JAVHNQ010000010">
    <property type="protein sequence ID" value="KAK6338068.1"/>
    <property type="molecule type" value="Genomic_DNA"/>
</dbReference>
<evidence type="ECO:0000313" key="7">
    <source>
        <dbReference type="EMBL" id="KAK6338068.1"/>
    </source>
</evidence>
<feature type="active site" description="Nucleophile" evidence="4">
    <location>
        <position position="30"/>
    </location>
</feature>
<dbReference type="FunFam" id="3.40.30.10:FF:000245">
    <property type="entry name" value="Thioredoxin"/>
    <property type="match status" value="1"/>
</dbReference>
<reference evidence="7 8" key="1">
    <citation type="submission" date="2019-10" db="EMBL/GenBank/DDBJ databases">
        <authorList>
            <person name="Palmer J.M."/>
        </authorList>
    </citation>
    <scope>NUCLEOTIDE SEQUENCE [LARGE SCALE GENOMIC DNA]</scope>
    <source>
        <strain evidence="7 8">TWF696</strain>
    </source>
</reference>
<proteinExistence type="inferred from homology"/>
<gene>
    <name evidence="7" type="primary">TRX2_1</name>
    <name evidence="7" type="ORF">TWF696_001539</name>
</gene>
<feature type="domain" description="Thioredoxin" evidence="6">
    <location>
        <begin position="1"/>
        <end position="104"/>
    </location>
</feature>
<protein>
    <recommendedName>
        <fullName evidence="3">Thioredoxin</fullName>
    </recommendedName>
</protein>
<sequence length="105" mass="11672">MVREIKSLKEFQEIIAEDKVTVVDFYATWCGPCKAISPFVEKLEGDFKDAVFVKVDVDEVSDVSAECGIRAMPTFQVFRKGQKIEEIVGANPNQLERAVTTSLAA</sequence>
<dbReference type="Proteomes" id="UP001375240">
    <property type="component" value="Unassembled WGS sequence"/>
</dbReference>
<keyword evidence="5" id="KW-0676">Redox-active center</keyword>
<dbReference type="PROSITE" id="PS00194">
    <property type="entry name" value="THIOREDOXIN_1"/>
    <property type="match status" value="1"/>
</dbReference>
<dbReference type="PRINTS" id="PR00421">
    <property type="entry name" value="THIOREDOXIN"/>
</dbReference>
<feature type="site" description="Contributes to redox potential value" evidence="4">
    <location>
        <position position="32"/>
    </location>
</feature>
<dbReference type="PIRSF" id="PIRSF000077">
    <property type="entry name" value="Thioredoxin"/>
    <property type="match status" value="1"/>
</dbReference>
<dbReference type="InterPro" id="IPR005746">
    <property type="entry name" value="Thioredoxin"/>
</dbReference>
<feature type="site" description="Deprotonates C-terminal active site Cys" evidence="4">
    <location>
        <position position="24"/>
    </location>
</feature>
<evidence type="ECO:0000256" key="2">
    <source>
        <dbReference type="ARBA" id="ARBA00023157"/>
    </source>
</evidence>
<feature type="site" description="Contributes to redox potential value" evidence="4">
    <location>
        <position position="31"/>
    </location>
</feature>
<dbReference type="SUPFAM" id="SSF52833">
    <property type="entry name" value="Thioredoxin-like"/>
    <property type="match status" value="1"/>
</dbReference>
<keyword evidence="8" id="KW-1185">Reference proteome</keyword>
<dbReference type="PANTHER" id="PTHR46115">
    <property type="entry name" value="THIOREDOXIN-LIKE PROTEIN 1"/>
    <property type="match status" value="1"/>
</dbReference>
<keyword evidence="2 5" id="KW-1015">Disulfide bond</keyword>
<evidence type="ECO:0000259" key="6">
    <source>
        <dbReference type="PROSITE" id="PS51352"/>
    </source>
</evidence>
<evidence type="ECO:0000256" key="5">
    <source>
        <dbReference type="PIRSR" id="PIRSR000077-4"/>
    </source>
</evidence>
<dbReference type="InterPro" id="IPR036249">
    <property type="entry name" value="Thioredoxin-like_sf"/>
</dbReference>
<dbReference type="NCBIfam" id="TIGR01068">
    <property type="entry name" value="thioredoxin"/>
    <property type="match status" value="1"/>
</dbReference>
<dbReference type="CDD" id="cd02947">
    <property type="entry name" value="TRX_family"/>
    <property type="match status" value="1"/>
</dbReference>
<evidence type="ECO:0000256" key="3">
    <source>
        <dbReference type="PIRNR" id="PIRNR000077"/>
    </source>
</evidence>
<dbReference type="PROSITE" id="PS51352">
    <property type="entry name" value="THIOREDOXIN_2"/>
    <property type="match status" value="1"/>
</dbReference>
<dbReference type="Gene3D" id="3.40.30.10">
    <property type="entry name" value="Glutaredoxin"/>
    <property type="match status" value="1"/>
</dbReference>
<name>A0AAV9U9R6_9PEZI</name>
<dbReference type="GO" id="GO:0015035">
    <property type="term" value="F:protein-disulfide reductase activity"/>
    <property type="evidence" value="ECO:0007669"/>
    <property type="project" value="InterPro"/>
</dbReference>
<evidence type="ECO:0000256" key="4">
    <source>
        <dbReference type="PIRSR" id="PIRSR000077-1"/>
    </source>
</evidence>
<feature type="disulfide bond" description="Redox-active" evidence="5">
    <location>
        <begin position="30"/>
        <end position="33"/>
    </location>
</feature>
<dbReference type="AlphaFoldDB" id="A0AAV9U9R6"/>
<organism evidence="7 8">
    <name type="scientific">Orbilia brochopaga</name>
    <dbReference type="NCBI Taxonomy" id="3140254"/>
    <lineage>
        <taxon>Eukaryota</taxon>
        <taxon>Fungi</taxon>
        <taxon>Dikarya</taxon>
        <taxon>Ascomycota</taxon>
        <taxon>Pezizomycotina</taxon>
        <taxon>Orbiliomycetes</taxon>
        <taxon>Orbiliales</taxon>
        <taxon>Orbiliaceae</taxon>
        <taxon>Orbilia</taxon>
    </lineage>
</organism>